<dbReference type="Gene3D" id="2.120.10.30">
    <property type="entry name" value="TolB, C-terminal domain"/>
    <property type="match status" value="1"/>
</dbReference>
<dbReference type="SUPFAM" id="SSF63825">
    <property type="entry name" value="YWTD domain"/>
    <property type="match status" value="1"/>
</dbReference>
<dbReference type="Proteomes" id="UP000636891">
    <property type="component" value="Unassembled WGS sequence"/>
</dbReference>
<dbReference type="RefSeq" id="WP_101572141.1">
    <property type="nucleotide sequence ID" value="NZ_JACOOK010000004.1"/>
</dbReference>
<proteinExistence type="predicted"/>
<evidence type="ECO:0000313" key="2">
    <source>
        <dbReference type="Proteomes" id="UP000636891"/>
    </source>
</evidence>
<comment type="caution">
    <text evidence="1">The sequence shown here is derived from an EMBL/GenBank/DDBJ whole genome shotgun (WGS) entry which is preliminary data.</text>
</comment>
<organism evidence="1 2">
    <name type="scientific">Alistipes hominis</name>
    <dbReference type="NCBI Taxonomy" id="2763015"/>
    <lineage>
        <taxon>Bacteria</taxon>
        <taxon>Pseudomonadati</taxon>
        <taxon>Bacteroidota</taxon>
        <taxon>Bacteroidia</taxon>
        <taxon>Bacteroidales</taxon>
        <taxon>Rikenellaceae</taxon>
        <taxon>Alistipes</taxon>
    </lineage>
</organism>
<dbReference type="PROSITE" id="PS51257">
    <property type="entry name" value="PROKAR_LIPOPROTEIN"/>
    <property type="match status" value="1"/>
</dbReference>
<sequence length="394" mass="45026">MIKKFLTLHVCLLLLISCSDKSDRLVKVNTVKVELKRDDGSSKINEFLEFSHFVPLQTGNDILIGEINKIQIIHNKIYILDWKQGAVFIFNADGSFVSKIDKKGRAGGEYLYLSDFEVTSDGSIFLNDPIQGKIYVYDESGNFKYQMKNARKTWSFKLLDNGCIAYNMANGSGDEDGKREEYNYVCISDSGKVIHKGLPFNKVLTGNKFFYGSCRSFFCQYDDTIYMSSILNDTIYKVSQATGAVSPYLAFDFNTRRPAVDDSPKTVMDYVNSLNEENPTTPHNFYHFNNGNLIIYRYEHKPYIIITSSEGHILYSAPTGADKNGIKLSYIHPYIDSDNTGYIINPVTSTRIISWIDDYKKNGKERTLLNEIGTCIEENSNPVLIFYKWIYPDY</sequence>
<dbReference type="EMBL" id="JACOOK010000004">
    <property type="protein sequence ID" value="MBC5617039.1"/>
    <property type="molecule type" value="Genomic_DNA"/>
</dbReference>
<dbReference type="InterPro" id="IPR011042">
    <property type="entry name" value="6-blade_b-propeller_TolB-like"/>
</dbReference>
<dbReference type="Pfam" id="PF17170">
    <property type="entry name" value="DUF5128"/>
    <property type="match status" value="1"/>
</dbReference>
<reference evidence="1 2" key="1">
    <citation type="submission" date="2020-08" db="EMBL/GenBank/DDBJ databases">
        <title>Genome public.</title>
        <authorList>
            <person name="Liu C."/>
            <person name="Sun Q."/>
        </authorList>
    </citation>
    <scope>NUCLEOTIDE SEQUENCE [LARGE SCALE GENOMIC DNA]</scope>
    <source>
        <strain evidence="1 2">New-7</strain>
    </source>
</reference>
<gene>
    <name evidence="1" type="ORF">H8S08_08430</name>
</gene>
<protein>
    <submittedName>
        <fullName evidence="1">6-bladed beta-propeller</fullName>
    </submittedName>
</protein>
<keyword evidence="2" id="KW-1185">Reference proteome</keyword>
<evidence type="ECO:0000313" key="1">
    <source>
        <dbReference type="EMBL" id="MBC5617039.1"/>
    </source>
</evidence>
<accession>A0ABR7CMZ4</accession>
<name>A0ABR7CMZ4_9BACT</name>